<accession>A0A6J5LP45</accession>
<dbReference type="InterPro" id="IPR048683">
    <property type="entry name" value="Sf6_terminase"/>
</dbReference>
<name>A0A6J5LP45_9CAUD</name>
<organism evidence="2">
    <name type="scientific">uncultured Caudovirales phage</name>
    <dbReference type="NCBI Taxonomy" id="2100421"/>
    <lineage>
        <taxon>Viruses</taxon>
        <taxon>Duplodnaviria</taxon>
        <taxon>Heunggongvirae</taxon>
        <taxon>Uroviricota</taxon>
        <taxon>Caudoviricetes</taxon>
        <taxon>Peduoviridae</taxon>
        <taxon>Maltschvirus</taxon>
        <taxon>Maltschvirus maltsch</taxon>
    </lineage>
</organism>
<feature type="compositionally biased region" description="Low complexity" evidence="1">
    <location>
        <begin position="8"/>
        <end position="19"/>
    </location>
</feature>
<evidence type="ECO:0008006" key="3">
    <source>
        <dbReference type="Google" id="ProtNLM"/>
    </source>
</evidence>
<dbReference type="Gene3D" id="1.10.10.60">
    <property type="entry name" value="Homeodomain-like"/>
    <property type="match status" value="1"/>
</dbReference>
<sequence>MNKKVTKTETNTKTQTELTPGAKELINTTTESKPKGSKESINTITKEFQPITKSITTINHRSKEAQEERERKFNLIIQDIETKGLSQRKAAKKHGLNWKTFDDMINKNPSLLMQYTRAMELRADLIAERMVRNSHNRSNDFYTDSEGNLKPNPVAVQRDRLILDTDKWLLSKLMPKKYGDRLTLDGEVKTGNPLTIENINVILNELKE</sequence>
<protein>
    <recommendedName>
        <fullName evidence="3">Terminase small subunit</fullName>
    </recommendedName>
</protein>
<dbReference type="Pfam" id="PF20901">
    <property type="entry name" value="Sf6_terminase"/>
    <property type="match status" value="1"/>
</dbReference>
<proteinExistence type="predicted"/>
<dbReference type="EMBL" id="LR796313">
    <property type="protein sequence ID" value="CAB4136344.1"/>
    <property type="molecule type" value="Genomic_DNA"/>
</dbReference>
<reference evidence="2" key="1">
    <citation type="submission" date="2020-04" db="EMBL/GenBank/DDBJ databases">
        <authorList>
            <person name="Chiriac C."/>
            <person name="Salcher M."/>
            <person name="Ghai R."/>
            <person name="Kavagutti S V."/>
        </authorList>
    </citation>
    <scope>NUCLEOTIDE SEQUENCE</scope>
</reference>
<evidence type="ECO:0000313" key="2">
    <source>
        <dbReference type="EMBL" id="CAB4136344.1"/>
    </source>
</evidence>
<evidence type="ECO:0000256" key="1">
    <source>
        <dbReference type="SAM" id="MobiDB-lite"/>
    </source>
</evidence>
<feature type="region of interest" description="Disordered" evidence="1">
    <location>
        <begin position="1"/>
        <end position="40"/>
    </location>
</feature>
<gene>
    <name evidence="2" type="ORF">UFOVP299_53</name>
</gene>